<dbReference type="InterPro" id="IPR029069">
    <property type="entry name" value="HotDog_dom_sf"/>
</dbReference>
<dbReference type="InterPro" id="IPR016776">
    <property type="entry name" value="ApeP-like_dehydratase"/>
</dbReference>
<evidence type="ECO:0000313" key="1">
    <source>
        <dbReference type="EMBL" id="GHD00338.1"/>
    </source>
</evidence>
<keyword evidence="2" id="KW-1185">Reference proteome</keyword>
<dbReference type="EMBL" id="BMYK01000031">
    <property type="protein sequence ID" value="GHD00338.1"/>
    <property type="molecule type" value="Genomic_DNA"/>
</dbReference>
<dbReference type="RefSeq" id="WP_189690337.1">
    <property type="nucleotide sequence ID" value="NZ_BMYK01000031.1"/>
</dbReference>
<protein>
    <submittedName>
        <fullName evidence="1">Phosphotransferase</fullName>
    </submittedName>
</protein>
<dbReference type="Gene3D" id="3.10.129.10">
    <property type="entry name" value="Hotdog Thioesterase"/>
    <property type="match status" value="1"/>
</dbReference>
<dbReference type="Pfam" id="PF22817">
    <property type="entry name" value="ApeP-like"/>
    <property type="match status" value="1"/>
</dbReference>
<organism evidence="1 2">
    <name type="scientific">Pseudorhodoferax aquiterrae</name>
    <dbReference type="NCBI Taxonomy" id="747304"/>
    <lineage>
        <taxon>Bacteria</taxon>
        <taxon>Pseudomonadati</taxon>
        <taxon>Pseudomonadota</taxon>
        <taxon>Betaproteobacteria</taxon>
        <taxon>Burkholderiales</taxon>
        <taxon>Comamonadaceae</taxon>
    </lineage>
</organism>
<reference evidence="2" key="1">
    <citation type="journal article" date="2019" name="Int. J. Syst. Evol. Microbiol.">
        <title>The Global Catalogue of Microorganisms (GCM) 10K type strain sequencing project: providing services to taxonomists for standard genome sequencing and annotation.</title>
        <authorList>
            <consortium name="The Broad Institute Genomics Platform"/>
            <consortium name="The Broad Institute Genome Sequencing Center for Infectious Disease"/>
            <person name="Wu L."/>
            <person name="Ma J."/>
        </authorList>
    </citation>
    <scope>NUCLEOTIDE SEQUENCE [LARGE SCALE GENOMIC DNA]</scope>
    <source>
        <strain evidence="2">KCTC 23314</strain>
    </source>
</reference>
<dbReference type="Proteomes" id="UP000626210">
    <property type="component" value="Unassembled WGS sequence"/>
</dbReference>
<sequence>MLDAAGIARLIPHSGRMCLLARLERWDAHTIVCSASSHRDADNPLRTASGLLAPCAIEYAAQAMALHGALIGQQADDAADAARPGFLASARGVQFHRLRLDDLAGALTIEAQRQAGDAQQILYHFRVQHAGQPVAEGRAAVVLNTPLAA</sequence>
<name>A0ABQ3GDA6_9BURK</name>
<dbReference type="SUPFAM" id="SSF54637">
    <property type="entry name" value="Thioesterase/thiol ester dehydrase-isomerase"/>
    <property type="match status" value="1"/>
</dbReference>
<evidence type="ECO:0000313" key="2">
    <source>
        <dbReference type="Proteomes" id="UP000626210"/>
    </source>
</evidence>
<comment type="caution">
    <text evidence="1">The sequence shown here is derived from an EMBL/GenBank/DDBJ whole genome shotgun (WGS) entry which is preliminary data.</text>
</comment>
<accession>A0ABQ3GDA6</accession>
<gene>
    <name evidence="1" type="ORF">GCM10007320_57750</name>
</gene>
<proteinExistence type="predicted"/>